<protein>
    <submittedName>
        <fullName evidence="1">Uncharacterized protein</fullName>
    </submittedName>
</protein>
<keyword evidence="2" id="KW-1185">Reference proteome</keyword>
<proteinExistence type="predicted"/>
<gene>
    <name evidence="1" type="ORF">NLG97_g10860</name>
</gene>
<reference evidence="1" key="1">
    <citation type="submission" date="2022-07" db="EMBL/GenBank/DDBJ databases">
        <title>Genome Sequence of Lecanicillium saksenae.</title>
        <authorList>
            <person name="Buettner E."/>
        </authorList>
    </citation>
    <scope>NUCLEOTIDE SEQUENCE</scope>
    <source>
        <strain evidence="1">VT-O1</strain>
    </source>
</reference>
<dbReference type="EMBL" id="JANAKD010002995">
    <property type="protein sequence ID" value="KAJ3472596.1"/>
    <property type="molecule type" value="Genomic_DNA"/>
</dbReference>
<organism evidence="1 2">
    <name type="scientific">Lecanicillium saksenae</name>
    <dbReference type="NCBI Taxonomy" id="468837"/>
    <lineage>
        <taxon>Eukaryota</taxon>
        <taxon>Fungi</taxon>
        <taxon>Dikarya</taxon>
        <taxon>Ascomycota</taxon>
        <taxon>Pezizomycotina</taxon>
        <taxon>Sordariomycetes</taxon>
        <taxon>Hypocreomycetidae</taxon>
        <taxon>Hypocreales</taxon>
        <taxon>Cordycipitaceae</taxon>
        <taxon>Lecanicillium</taxon>
    </lineage>
</organism>
<accession>A0ACC1QDC3</accession>
<sequence length="410" mass="46405">MADLFVQDLENERKKRKLNEASQLCGQCSSLDFPSIFRTADMYFAKRREALKIPDPRGLFIHPFNDRLSHTSCCRLCRFFRSMRQHQGLSGADQAYSLMAFSSLSVEYSPTIGNTRAIADEACVAVVPTAAEPVSDCFWTSNNGNAGRVAYIYRTRKEVNEDVMGCWGREVSPNWNVEVAHEWMDFCRKFHRGNCRRKKLVRDSIIGFKVIDCHSAPWSVVEKGWAKEAYAALSYVWGQSQLSSTTDWPPVVKDAIQVTRDLGIRYLWVDRYCIDQKNADEVRQMIARMGSIYDEAELTIVAAAGSGSSHGLPGVGHTLRRPQPKLKIEETGGVLVSGLVSPKASVRDSAWSTRGWTCQEGYLSRKRLIFTDDQLYWECDGMCAGESKDIPLRMVHIAKGHRMQLFMDNL</sequence>
<evidence type="ECO:0000313" key="1">
    <source>
        <dbReference type="EMBL" id="KAJ3472596.1"/>
    </source>
</evidence>
<evidence type="ECO:0000313" key="2">
    <source>
        <dbReference type="Proteomes" id="UP001148737"/>
    </source>
</evidence>
<dbReference type="Proteomes" id="UP001148737">
    <property type="component" value="Unassembled WGS sequence"/>
</dbReference>
<comment type="caution">
    <text evidence="1">The sequence shown here is derived from an EMBL/GenBank/DDBJ whole genome shotgun (WGS) entry which is preliminary data.</text>
</comment>
<name>A0ACC1QDC3_9HYPO</name>